<dbReference type="Proteomes" id="UP001463665">
    <property type="component" value="Chromosome"/>
</dbReference>
<sequence>MKKSFLSALCIAFMLLSCKKEMEKINDKIKDTSSSVLDQSDEKQDSVIAKKIL</sequence>
<name>A0AAU6WTN3_9FLAO</name>
<evidence type="ECO:0008006" key="3">
    <source>
        <dbReference type="Google" id="ProtNLM"/>
    </source>
</evidence>
<reference evidence="1 2" key="1">
    <citation type="submission" date="2024-04" db="EMBL/GenBank/DDBJ databases">
        <title>Genome sequencing and assembly of rice foliar adapted Chryseobacterium endophyticum OsEnb-ALM-A6.</title>
        <authorList>
            <person name="Kumar S."/>
            <person name="Javed M."/>
            <person name="Chouhan V."/>
            <person name="Charishma K."/>
            <person name="Patel A."/>
            <person name="Kumar M."/>
            <person name="Sahu K.P."/>
            <person name="Kumar A."/>
        </authorList>
    </citation>
    <scope>NUCLEOTIDE SEQUENCE [LARGE SCALE GENOMIC DNA]</scope>
    <source>
        <strain evidence="1 2">OsEnb-ALM-A6</strain>
    </source>
</reference>
<proteinExistence type="predicted"/>
<protein>
    <recommendedName>
        <fullName evidence="3">Lipoprotein</fullName>
    </recommendedName>
</protein>
<dbReference type="AlphaFoldDB" id="A0AAU6WTN3"/>
<organism evidence="1 2">
    <name type="scientific">Chryseobacterium endophyticum</name>
    <dbReference type="NCBI Taxonomy" id="1854762"/>
    <lineage>
        <taxon>Bacteria</taxon>
        <taxon>Pseudomonadati</taxon>
        <taxon>Bacteroidota</taxon>
        <taxon>Flavobacteriia</taxon>
        <taxon>Flavobacteriales</taxon>
        <taxon>Weeksellaceae</taxon>
        <taxon>Chryseobacterium group</taxon>
        <taxon>Chryseobacterium</taxon>
    </lineage>
</organism>
<accession>A0AAU6WTN3</accession>
<keyword evidence="2" id="KW-1185">Reference proteome</keyword>
<dbReference type="EMBL" id="CP154834">
    <property type="protein sequence ID" value="XAO75973.1"/>
    <property type="molecule type" value="Genomic_DNA"/>
</dbReference>
<evidence type="ECO:0000313" key="2">
    <source>
        <dbReference type="Proteomes" id="UP001463665"/>
    </source>
</evidence>
<gene>
    <name evidence="1" type="ORF">AAFP95_09235</name>
</gene>
<evidence type="ECO:0000313" key="1">
    <source>
        <dbReference type="EMBL" id="XAO75973.1"/>
    </source>
</evidence>
<dbReference type="PROSITE" id="PS51257">
    <property type="entry name" value="PROKAR_LIPOPROTEIN"/>
    <property type="match status" value="1"/>
</dbReference>
<dbReference type="RefSeq" id="WP_345767475.1">
    <property type="nucleotide sequence ID" value="NZ_CP154834.1"/>
</dbReference>